<protein>
    <recommendedName>
        <fullName evidence="3">Nucleoside triphosphate pyrophosphatase</fullName>
        <ecNumber evidence="3">3.6.1.9</ecNumber>
    </recommendedName>
    <alternativeName>
        <fullName evidence="3">Nucleotide pyrophosphatase</fullName>
        <shortName evidence="3">Nucleotide PPase</shortName>
    </alternativeName>
</protein>
<dbReference type="HAMAP" id="MF_00528">
    <property type="entry name" value="Maf"/>
    <property type="match status" value="1"/>
</dbReference>
<name>A0A9D1HZH0_9FIRM</name>
<dbReference type="GO" id="GO:0009117">
    <property type="term" value="P:nucleotide metabolic process"/>
    <property type="evidence" value="ECO:0007669"/>
    <property type="project" value="UniProtKB-KW"/>
</dbReference>
<dbReference type="CDD" id="cd00555">
    <property type="entry name" value="Maf"/>
    <property type="match status" value="1"/>
</dbReference>
<comment type="catalytic activity">
    <reaction evidence="3">
        <text>a ribonucleoside 5'-triphosphate + H2O = a ribonucleoside 5'-phosphate + diphosphate + H(+)</text>
        <dbReference type="Rhea" id="RHEA:23996"/>
        <dbReference type="ChEBI" id="CHEBI:15377"/>
        <dbReference type="ChEBI" id="CHEBI:15378"/>
        <dbReference type="ChEBI" id="CHEBI:33019"/>
        <dbReference type="ChEBI" id="CHEBI:58043"/>
        <dbReference type="ChEBI" id="CHEBI:61557"/>
        <dbReference type="EC" id="3.6.1.9"/>
    </reaction>
</comment>
<evidence type="ECO:0000256" key="1">
    <source>
        <dbReference type="ARBA" id="ARBA00001968"/>
    </source>
</evidence>
<dbReference type="EC" id="3.6.1.9" evidence="3"/>
<feature type="active site" description="Proton acceptor" evidence="3">
    <location>
        <position position="57"/>
    </location>
</feature>
<dbReference type="GO" id="GO:0005737">
    <property type="term" value="C:cytoplasm"/>
    <property type="evidence" value="ECO:0007669"/>
    <property type="project" value="UniProtKB-SubCell"/>
</dbReference>
<proteinExistence type="inferred from homology"/>
<dbReference type="PANTHER" id="PTHR43213:SF5">
    <property type="entry name" value="BIFUNCTIONAL DTTP_UTP PYROPHOSPHATASE_METHYLTRANSFERASE PROTEIN-RELATED"/>
    <property type="match status" value="1"/>
</dbReference>
<gene>
    <name evidence="4" type="ORF">IAC50_02640</name>
</gene>
<comment type="similarity">
    <text evidence="3">Belongs to the Maf family.</text>
</comment>
<dbReference type="PIRSF" id="PIRSF006305">
    <property type="entry name" value="Maf"/>
    <property type="match status" value="1"/>
</dbReference>
<comment type="catalytic activity">
    <reaction evidence="3">
        <text>a 2'-deoxyribonucleoside 5'-triphosphate + H2O = a 2'-deoxyribonucleoside 5'-phosphate + diphosphate + H(+)</text>
        <dbReference type="Rhea" id="RHEA:44644"/>
        <dbReference type="ChEBI" id="CHEBI:15377"/>
        <dbReference type="ChEBI" id="CHEBI:15378"/>
        <dbReference type="ChEBI" id="CHEBI:33019"/>
        <dbReference type="ChEBI" id="CHEBI:61560"/>
        <dbReference type="ChEBI" id="CHEBI:65317"/>
        <dbReference type="EC" id="3.6.1.9"/>
    </reaction>
</comment>
<dbReference type="SUPFAM" id="SSF52972">
    <property type="entry name" value="ITPase-like"/>
    <property type="match status" value="1"/>
</dbReference>
<keyword evidence="3" id="KW-0963">Cytoplasm</keyword>
<comment type="function">
    <text evidence="3">Nucleoside triphosphate pyrophosphatase. May have a dual role in cell division arrest and in preventing the incorporation of modified nucleotides into cellular nucleic acids.</text>
</comment>
<dbReference type="PANTHER" id="PTHR43213">
    <property type="entry name" value="BIFUNCTIONAL DTTP/UTP PYROPHOSPHATASE/METHYLTRANSFERASE PROTEIN-RELATED"/>
    <property type="match status" value="1"/>
</dbReference>
<reference evidence="4" key="1">
    <citation type="submission" date="2020-10" db="EMBL/GenBank/DDBJ databases">
        <authorList>
            <person name="Gilroy R."/>
        </authorList>
    </citation>
    <scope>NUCLEOTIDE SEQUENCE</scope>
    <source>
        <strain evidence="4">ChiHcec3-6078</strain>
    </source>
</reference>
<dbReference type="AlphaFoldDB" id="A0A9D1HZH0"/>
<organism evidence="4 5">
    <name type="scientific">Candidatus Allocopromorpha excrementigallinarum</name>
    <dbReference type="NCBI Taxonomy" id="2840742"/>
    <lineage>
        <taxon>Bacteria</taxon>
        <taxon>Bacillati</taxon>
        <taxon>Bacillota</taxon>
        <taxon>Clostridia</taxon>
        <taxon>Eubacteriales</taxon>
        <taxon>Eubacteriaceae</taxon>
        <taxon>Eubacteriaceae incertae sedis</taxon>
        <taxon>Candidatus Allocopromorpha</taxon>
    </lineage>
</organism>
<dbReference type="Proteomes" id="UP000824090">
    <property type="component" value="Unassembled WGS sequence"/>
</dbReference>
<comment type="caution">
    <text evidence="4">The sequence shown here is derived from an EMBL/GenBank/DDBJ whole genome shotgun (WGS) entry which is preliminary data.</text>
</comment>
<evidence type="ECO:0000256" key="2">
    <source>
        <dbReference type="ARBA" id="ARBA00022801"/>
    </source>
</evidence>
<keyword evidence="3" id="KW-0546">Nucleotide metabolism</keyword>
<comment type="subcellular location">
    <subcellularLocation>
        <location evidence="3">Cytoplasm</location>
    </subcellularLocation>
</comment>
<evidence type="ECO:0000313" key="4">
    <source>
        <dbReference type="EMBL" id="HIU25384.1"/>
    </source>
</evidence>
<comment type="cofactor">
    <cofactor evidence="1 3">
        <name>a divalent metal cation</name>
        <dbReference type="ChEBI" id="CHEBI:60240"/>
    </cofactor>
</comment>
<dbReference type="Gene3D" id="3.90.950.10">
    <property type="match status" value="1"/>
</dbReference>
<evidence type="ECO:0000313" key="5">
    <source>
        <dbReference type="Proteomes" id="UP000824090"/>
    </source>
</evidence>
<dbReference type="InterPro" id="IPR029001">
    <property type="entry name" value="ITPase-like_fam"/>
</dbReference>
<dbReference type="GO" id="GO:0047429">
    <property type="term" value="F:nucleoside triphosphate diphosphatase activity"/>
    <property type="evidence" value="ECO:0007669"/>
    <property type="project" value="UniProtKB-EC"/>
</dbReference>
<dbReference type="EMBL" id="DVMP01000052">
    <property type="protein sequence ID" value="HIU25384.1"/>
    <property type="molecule type" value="Genomic_DNA"/>
</dbReference>
<reference evidence="4" key="2">
    <citation type="journal article" date="2021" name="PeerJ">
        <title>Extensive microbial diversity within the chicken gut microbiome revealed by metagenomics and culture.</title>
        <authorList>
            <person name="Gilroy R."/>
            <person name="Ravi A."/>
            <person name="Getino M."/>
            <person name="Pursley I."/>
            <person name="Horton D.L."/>
            <person name="Alikhan N.F."/>
            <person name="Baker D."/>
            <person name="Gharbi K."/>
            <person name="Hall N."/>
            <person name="Watson M."/>
            <person name="Adriaenssens E.M."/>
            <person name="Foster-Nyarko E."/>
            <person name="Jarju S."/>
            <person name="Secka A."/>
            <person name="Antonio M."/>
            <person name="Oren A."/>
            <person name="Chaudhuri R.R."/>
            <person name="La Ragione R."/>
            <person name="Hildebrand F."/>
            <person name="Pallen M.J."/>
        </authorList>
    </citation>
    <scope>NUCLEOTIDE SEQUENCE</scope>
    <source>
        <strain evidence="4">ChiHcec3-6078</strain>
    </source>
</reference>
<dbReference type="InterPro" id="IPR003697">
    <property type="entry name" value="Maf-like"/>
</dbReference>
<comment type="caution">
    <text evidence="3">Lacks conserved residue(s) required for the propagation of feature annotation.</text>
</comment>
<accession>A0A9D1HZH0</accession>
<sequence>MMKEKGYHPAVIPSQADETLPFSMSPEGAAMYTALKKAFDVYERLEEKKDCLIIAADTVVYLDRIIGKPKNPREAFETLSAMRERTHQVITGVCVIDTSASLKRCFYSVSGVSFGYYSDEELKAYVNTPEPYDKAGGYAVQGTFGRYVEKIEGDVNNVIGFPWDMIEPFLRSFPGSV</sequence>
<dbReference type="Pfam" id="PF02545">
    <property type="entry name" value="Maf"/>
    <property type="match status" value="1"/>
</dbReference>
<keyword evidence="2 3" id="KW-0378">Hydrolase</keyword>
<evidence type="ECO:0000256" key="3">
    <source>
        <dbReference type="HAMAP-Rule" id="MF_00528"/>
    </source>
</evidence>